<sequence length="66" mass="7371">MKAQSLSTTAARITIMLWPTLTDSRGHQRSWGNAKVKFLWDEGVPDIKNVESLKVNGAVVTDDEEK</sequence>
<dbReference type="Proteomes" id="UP000324222">
    <property type="component" value="Unassembled WGS sequence"/>
</dbReference>
<dbReference type="EMBL" id="VSRR010120695">
    <property type="protein sequence ID" value="MPC99960.1"/>
    <property type="molecule type" value="Genomic_DNA"/>
</dbReference>
<evidence type="ECO:0000313" key="1">
    <source>
        <dbReference type="EMBL" id="MPC99960.1"/>
    </source>
</evidence>
<name>A0A5B7JSY3_PORTR</name>
<accession>A0A5B7JSY3</accession>
<keyword evidence="2" id="KW-1185">Reference proteome</keyword>
<proteinExistence type="predicted"/>
<organism evidence="1 2">
    <name type="scientific">Portunus trituberculatus</name>
    <name type="common">Swimming crab</name>
    <name type="synonym">Neptunus trituberculatus</name>
    <dbReference type="NCBI Taxonomy" id="210409"/>
    <lineage>
        <taxon>Eukaryota</taxon>
        <taxon>Metazoa</taxon>
        <taxon>Ecdysozoa</taxon>
        <taxon>Arthropoda</taxon>
        <taxon>Crustacea</taxon>
        <taxon>Multicrustacea</taxon>
        <taxon>Malacostraca</taxon>
        <taxon>Eumalacostraca</taxon>
        <taxon>Eucarida</taxon>
        <taxon>Decapoda</taxon>
        <taxon>Pleocyemata</taxon>
        <taxon>Brachyura</taxon>
        <taxon>Eubrachyura</taxon>
        <taxon>Portunoidea</taxon>
        <taxon>Portunidae</taxon>
        <taxon>Portuninae</taxon>
        <taxon>Portunus</taxon>
    </lineage>
</organism>
<reference evidence="1 2" key="1">
    <citation type="submission" date="2019-05" db="EMBL/GenBank/DDBJ databases">
        <title>Another draft genome of Portunus trituberculatus and its Hox gene families provides insights of decapod evolution.</title>
        <authorList>
            <person name="Jeong J.-H."/>
            <person name="Song I."/>
            <person name="Kim S."/>
            <person name="Choi T."/>
            <person name="Kim D."/>
            <person name="Ryu S."/>
            <person name="Kim W."/>
        </authorList>
    </citation>
    <scope>NUCLEOTIDE SEQUENCE [LARGE SCALE GENOMIC DNA]</scope>
    <source>
        <tissue evidence="1">Muscle</tissue>
    </source>
</reference>
<gene>
    <name evidence="1" type="ORF">E2C01_095407</name>
</gene>
<comment type="caution">
    <text evidence="1">The sequence shown here is derived from an EMBL/GenBank/DDBJ whole genome shotgun (WGS) entry which is preliminary data.</text>
</comment>
<evidence type="ECO:0000313" key="2">
    <source>
        <dbReference type="Proteomes" id="UP000324222"/>
    </source>
</evidence>
<dbReference type="AlphaFoldDB" id="A0A5B7JSY3"/>
<protein>
    <submittedName>
        <fullName evidence="1">Uncharacterized protein</fullName>
    </submittedName>
</protein>